<name>A0A1V0EDP4_9CAUD</name>
<feature type="region of interest" description="Disordered" evidence="1">
    <location>
        <begin position="123"/>
        <end position="190"/>
    </location>
</feature>
<evidence type="ECO:0000313" key="3">
    <source>
        <dbReference type="Proteomes" id="UP000222485"/>
    </source>
</evidence>
<evidence type="ECO:0000256" key="1">
    <source>
        <dbReference type="SAM" id="MobiDB-lite"/>
    </source>
</evidence>
<organism evidence="2 3">
    <name type="scientific">Caulobacter phage Ccr32</name>
    <dbReference type="NCBI Taxonomy" id="1959738"/>
    <lineage>
        <taxon>Viruses</taxon>
        <taxon>Duplodnaviria</taxon>
        <taxon>Heunggongvirae</taxon>
        <taxon>Uroviricota</taxon>
        <taxon>Caudoviricetes</taxon>
        <taxon>Jeanschmidtviridae</taxon>
        <taxon>Shapirovirus</taxon>
        <taxon>Shapirovirus cbk</taxon>
    </lineage>
</organism>
<accession>A0A1V0EDP4</accession>
<proteinExistence type="predicted"/>
<evidence type="ECO:0000313" key="2">
    <source>
        <dbReference type="EMBL" id="ARB15042.1"/>
    </source>
</evidence>
<sequence length="190" mass="20737">MPRRPTRTYDGLPWLSKQGFRPGPPIALSSLECRCGLWPPSRLVAHSRPAFASWALRGPGRSWIRGSPVPGKASSPCVPLGAVSEGRCCACNEGSLGGKADEVKSRPPRPFPLLGRPALRLATSRRPRDRGDFRHHHVLDESEGVNDAFRRSPGSPFAHQPLPRPARLRLRPDLRRLEGAAAGLTQEDGP</sequence>
<feature type="compositionally biased region" description="Basic residues" evidence="1">
    <location>
        <begin position="123"/>
        <end position="137"/>
    </location>
</feature>
<reference evidence="3" key="1">
    <citation type="journal article" date="2017" name="Curr. Microbiol.">
        <title>Genomic Diversity of Type B3 Bacteriophages of Caulobacter crescentus.</title>
        <authorList>
            <person name="Ash K.T."/>
            <person name="Drake K.M."/>
            <person name="Gibbs W.S."/>
            <person name="Ely B."/>
        </authorList>
    </citation>
    <scope>NUCLEOTIDE SEQUENCE [LARGE SCALE GENOMIC DNA]</scope>
</reference>
<dbReference type="Proteomes" id="UP000222485">
    <property type="component" value="Genome"/>
</dbReference>
<dbReference type="EMBL" id="KY555146">
    <property type="protein sequence ID" value="ARB15042.1"/>
    <property type="molecule type" value="Genomic_DNA"/>
</dbReference>
<gene>
    <name evidence="2" type="ORF">Ccr32_gp124</name>
</gene>
<protein>
    <submittedName>
        <fullName evidence="2">Uncharacterized protein</fullName>
    </submittedName>
</protein>